<reference evidence="1 2" key="1">
    <citation type="submission" date="2019-07" db="EMBL/GenBank/DDBJ databases">
        <title>WGS assembly of Gossypium mustelinum.</title>
        <authorList>
            <person name="Chen Z.J."/>
            <person name="Sreedasyam A."/>
            <person name="Ando A."/>
            <person name="Song Q."/>
            <person name="De L."/>
            <person name="Hulse-Kemp A."/>
            <person name="Ding M."/>
            <person name="Ye W."/>
            <person name="Kirkbride R."/>
            <person name="Jenkins J."/>
            <person name="Plott C."/>
            <person name="Lovell J."/>
            <person name="Lin Y.-M."/>
            <person name="Vaughn R."/>
            <person name="Liu B."/>
            <person name="Li W."/>
            <person name="Simpson S."/>
            <person name="Scheffler B."/>
            <person name="Saski C."/>
            <person name="Grover C."/>
            <person name="Hu G."/>
            <person name="Conover J."/>
            <person name="Carlson J."/>
            <person name="Shu S."/>
            <person name="Boston L."/>
            <person name="Williams M."/>
            <person name="Peterson D."/>
            <person name="Mcgee K."/>
            <person name="Jones D."/>
            <person name="Wendel J."/>
            <person name="Stelly D."/>
            <person name="Grimwood J."/>
            <person name="Schmutz J."/>
        </authorList>
    </citation>
    <scope>NUCLEOTIDE SEQUENCE [LARGE SCALE GENOMIC DNA]</scope>
    <source>
        <strain evidence="1">1408120.09</strain>
    </source>
</reference>
<sequence>MRLRRCDSGAAQFVCSLGRRSTSEGFLFVAKDGQSRPSSDVCTEDARGWQKGDAALRLARVSVG</sequence>
<protein>
    <submittedName>
        <fullName evidence="1">Uncharacterized protein</fullName>
    </submittedName>
</protein>
<dbReference type="EMBL" id="CM017640">
    <property type="protein sequence ID" value="TYJ36581.1"/>
    <property type="molecule type" value="Genomic_DNA"/>
</dbReference>
<keyword evidence="2" id="KW-1185">Reference proteome</keyword>
<dbReference type="Proteomes" id="UP000323597">
    <property type="component" value="Chromosome A05"/>
</dbReference>
<organism evidence="1 2">
    <name type="scientific">Gossypium mustelinum</name>
    <name type="common">Cotton</name>
    <name type="synonym">Gossypium caicoense</name>
    <dbReference type="NCBI Taxonomy" id="34275"/>
    <lineage>
        <taxon>Eukaryota</taxon>
        <taxon>Viridiplantae</taxon>
        <taxon>Streptophyta</taxon>
        <taxon>Embryophyta</taxon>
        <taxon>Tracheophyta</taxon>
        <taxon>Spermatophyta</taxon>
        <taxon>Magnoliopsida</taxon>
        <taxon>eudicotyledons</taxon>
        <taxon>Gunneridae</taxon>
        <taxon>Pentapetalae</taxon>
        <taxon>rosids</taxon>
        <taxon>malvids</taxon>
        <taxon>Malvales</taxon>
        <taxon>Malvaceae</taxon>
        <taxon>Malvoideae</taxon>
        <taxon>Gossypium</taxon>
    </lineage>
</organism>
<evidence type="ECO:0000313" key="1">
    <source>
        <dbReference type="EMBL" id="TYJ36581.1"/>
    </source>
</evidence>
<proteinExistence type="predicted"/>
<dbReference type="AlphaFoldDB" id="A0A5D2ZG00"/>
<evidence type="ECO:0000313" key="2">
    <source>
        <dbReference type="Proteomes" id="UP000323597"/>
    </source>
</evidence>
<gene>
    <name evidence="1" type="ORF">E1A91_A05G316600v1</name>
</gene>
<accession>A0A5D2ZG00</accession>
<name>A0A5D2ZG00_GOSMU</name>